<keyword evidence="2" id="KW-0648">Protein biosynthesis</keyword>
<dbReference type="Gene3D" id="1.10.132.20">
    <property type="entry name" value="Ribosome-recycling factor"/>
    <property type="match status" value="1"/>
</dbReference>
<dbReference type="Pfam" id="PF01765">
    <property type="entry name" value="RRF"/>
    <property type="match status" value="1"/>
</dbReference>
<dbReference type="InParanoid" id="A0A1D3D1M2"/>
<evidence type="ECO:0000256" key="3">
    <source>
        <dbReference type="SAM" id="Coils"/>
    </source>
</evidence>
<dbReference type="GO" id="GO:0043023">
    <property type="term" value="F:ribosomal large subunit binding"/>
    <property type="evidence" value="ECO:0007669"/>
    <property type="project" value="TreeGrafter"/>
</dbReference>
<dbReference type="SUPFAM" id="SSF55194">
    <property type="entry name" value="Ribosome recycling factor, RRF"/>
    <property type="match status" value="1"/>
</dbReference>
<dbReference type="AlphaFoldDB" id="A0A1D3D1M2"/>
<comment type="similarity">
    <text evidence="1">Belongs to the RRF family.</text>
</comment>
<organism evidence="6 7">
    <name type="scientific">Cyclospora cayetanensis</name>
    <dbReference type="NCBI Taxonomy" id="88456"/>
    <lineage>
        <taxon>Eukaryota</taxon>
        <taxon>Sar</taxon>
        <taxon>Alveolata</taxon>
        <taxon>Apicomplexa</taxon>
        <taxon>Conoidasida</taxon>
        <taxon>Coccidia</taxon>
        <taxon>Eucoccidiorida</taxon>
        <taxon>Eimeriorina</taxon>
        <taxon>Eimeriidae</taxon>
        <taxon>Cyclospora</taxon>
    </lineage>
</organism>
<protein>
    <submittedName>
        <fullName evidence="6">Ribosome recycling factor domain-containing protein</fullName>
    </submittedName>
</protein>
<evidence type="ECO:0000313" key="6">
    <source>
        <dbReference type="EMBL" id="OEH77345.1"/>
    </source>
</evidence>
<evidence type="ECO:0000256" key="4">
    <source>
        <dbReference type="SAM" id="MobiDB-lite"/>
    </source>
</evidence>
<reference evidence="6 7" key="1">
    <citation type="journal article" date="2016" name="BMC Genomics">
        <title>Comparative genomics reveals Cyclospora cayetanensis possesses coccidia-like metabolism and invasion components but unique surface antigens.</title>
        <authorList>
            <person name="Liu S."/>
            <person name="Wang L."/>
            <person name="Zheng H."/>
            <person name="Xu Z."/>
            <person name="Roellig D.M."/>
            <person name="Li N."/>
            <person name="Frace M.A."/>
            <person name="Tang K."/>
            <person name="Arrowood M.J."/>
            <person name="Moss D.M."/>
            <person name="Zhang L."/>
            <person name="Feng Y."/>
            <person name="Xiao L."/>
        </authorList>
    </citation>
    <scope>NUCLEOTIDE SEQUENCE [LARGE SCALE GENOMIC DNA]</scope>
    <source>
        <strain evidence="6 7">CHN_HEN01</strain>
    </source>
</reference>
<feature type="region of interest" description="Disordered" evidence="4">
    <location>
        <begin position="109"/>
        <end position="141"/>
    </location>
</feature>
<evidence type="ECO:0000313" key="7">
    <source>
        <dbReference type="Proteomes" id="UP000095192"/>
    </source>
</evidence>
<comment type="caution">
    <text evidence="6">The sequence shown here is derived from an EMBL/GenBank/DDBJ whole genome shotgun (WGS) entry which is preliminary data.</text>
</comment>
<evidence type="ECO:0000259" key="5">
    <source>
        <dbReference type="Pfam" id="PF01765"/>
    </source>
</evidence>
<name>A0A1D3D1M2_9EIME</name>
<dbReference type="VEuPathDB" id="ToxoDB:cyc_07214"/>
<dbReference type="Proteomes" id="UP000095192">
    <property type="component" value="Unassembled WGS sequence"/>
</dbReference>
<evidence type="ECO:0000256" key="1">
    <source>
        <dbReference type="ARBA" id="ARBA00005912"/>
    </source>
</evidence>
<keyword evidence="3" id="KW-0175">Coiled coil</keyword>
<dbReference type="InterPro" id="IPR002661">
    <property type="entry name" value="Ribosome_recyc_fac"/>
</dbReference>
<proteinExistence type="inferred from homology"/>
<sequence>MQLSLARSGSSQFRVSSSLGALASQLQGPWVPTAPPSLYLRNDCRYFCNGREGALMRAAAAEPRWLSNVYSGWGGAVRCFAGGKQKGGETAKEKKLRRLLRKINPDAANMGEHAGEVDDDSRDCQYQHQQRRKGAEREGRAAAGLEGFEAEAEAARQQMENQLQHLAGKLKEMQISRPHVEVFEQIQVHVGGSTKRLGELAQVLIRGNSFVRLTIFNDQHLSKVVSALRQTDERWSITEEGPTIVRVQLPKMTEELRSSFVSQAKAAAEGCKVQVRRVRQDFRSKLHSVCSQTKGADESLKREKEQQLQHMTDDAVRRANQLLNDKLKQLAASPT</sequence>
<accession>A0A1D3D1M2</accession>
<dbReference type="InterPro" id="IPR036191">
    <property type="entry name" value="RRF_sf"/>
</dbReference>
<evidence type="ECO:0000256" key="2">
    <source>
        <dbReference type="ARBA" id="ARBA00022917"/>
    </source>
</evidence>
<dbReference type="VEuPathDB" id="ToxoDB:LOC34623222"/>
<keyword evidence="7" id="KW-1185">Reference proteome</keyword>
<dbReference type="PANTHER" id="PTHR20982">
    <property type="entry name" value="RIBOSOME RECYCLING FACTOR"/>
    <property type="match status" value="1"/>
</dbReference>
<dbReference type="EMBL" id="JROU02001120">
    <property type="protein sequence ID" value="OEH77345.1"/>
    <property type="molecule type" value="Genomic_DNA"/>
</dbReference>
<gene>
    <name evidence="6" type="ORF">cyc_07214</name>
</gene>
<dbReference type="GO" id="GO:0006412">
    <property type="term" value="P:translation"/>
    <property type="evidence" value="ECO:0007669"/>
    <property type="project" value="UniProtKB-KW"/>
</dbReference>
<dbReference type="GO" id="GO:0005739">
    <property type="term" value="C:mitochondrion"/>
    <property type="evidence" value="ECO:0007669"/>
    <property type="project" value="TreeGrafter"/>
</dbReference>
<dbReference type="Gene3D" id="3.30.1360.40">
    <property type="match status" value="1"/>
</dbReference>
<dbReference type="InterPro" id="IPR023584">
    <property type="entry name" value="Ribosome_recyc_fac_dom"/>
</dbReference>
<dbReference type="PANTHER" id="PTHR20982:SF3">
    <property type="entry name" value="MITOCHONDRIAL RIBOSOME RECYCLING FACTOR PSEUDO 1"/>
    <property type="match status" value="1"/>
</dbReference>
<feature type="domain" description="Ribosome recycling factor" evidence="5">
    <location>
        <begin position="169"/>
        <end position="330"/>
    </location>
</feature>
<feature type="coiled-coil region" evidence="3">
    <location>
        <begin position="145"/>
        <end position="176"/>
    </location>
</feature>